<keyword evidence="1" id="KW-0479">Metal-binding</keyword>
<dbReference type="PANTHER" id="PTHR22765:SF434">
    <property type="entry name" value="GB|AAD18119.1-RELATED"/>
    <property type="match status" value="1"/>
</dbReference>
<dbReference type="InterPro" id="IPR013083">
    <property type="entry name" value="Znf_RING/FYVE/PHD"/>
</dbReference>
<reference evidence="3 4" key="1">
    <citation type="journal article" date="2022" name="bioRxiv">
        <title>Genomics of Preaxostyla Flagellates Illuminates Evolutionary Transitions and the Path Towards Mitochondrial Loss.</title>
        <authorList>
            <person name="Novak L.V.F."/>
            <person name="Treitli S.C."/>
            <person name="Pyrih J."/>
            <person name="Halakuc P."/>
            <person name="Pipaliya S.V."/>
            <person name="Vacek V."/>
            <person name="Brzon O."/>
            <person name="Soukal P."/>
            <person name="Eme L."/>
            <person name="Dacks J.B."/>
            <person name="Karnkowska A."/>
            <person name="Elias M."/>
            <person name="Hampl V."/>
        </authorList>
    </citation>
    <scope>NUCLEOTIDE SEQUENCE [LARGE SCALE GENOMIC DNA]</scope>
    <source>
        <strain evidence="3">NAU3</strain>
        <tissue evidence="3">Gut</tissue>
    </source>
</reference>
<evidence type="ECO:0000256" key="1">
    <source>
        <dbReference type="PROSITE-ProRule" id="PRU00175"/>
    </source>
</evidence>
<comment type="caution">
    <text evidence="3">The sequence shown here is derived from an EMBL/GenBank/DDBJ whole genome shotgun (WGS) entry which is preliminary data.</text>
</comment>
<keyword evidence="4" id="KW-1185">Reference proteome</keyword>
<dbReference type="Proteomes" id="UP001281761">
    <property type="component" value="Unassembled WGS sequence"/>
</dbReference>
<dbReference type="PANTHER" id="PTHR22765">
    <property type="entry name" value="RING FINGER AND PROTEASE ASSOCIATED DOMAIN-CONTAINING"/>
    <property type="match status" value="1"/>
</dbReference>
<sequence length="176" mass="20246">MSYQRYIGDSVDMTYLDLPFDGDVDTNTNDEEEDNYFDYDSLYQDTLHTHLHSSSFSSRPHSHEQNHFLFNRSSARLNPQPTPTPNLSYHTPSSGLVRSAAICRSFSLDDLRNTDTGWTSNRTCSICCEDYTATDTLAQLPCRHVFHSECSGDWLARFCCLFPVFNLHHTIFIELN</sequence>
<organism evidence="3 4">
    <name type="scientific">Blattamonas nauphoetae</name>
    <dbReference type="NCBI Taxonomy" id="2049346"/>
    <lineage>
        <taxon>Eukaryota</taxon>
        <taxon>Metamonada</taxon>
        <taxon>Preaxostyla</taxon>
        <taxon>Oxymonadida</taxon>
        <taxon>Blattamonas</taxon>
    </lineage>
</organism>
<proteinExistence type="predicted"/>
<evidence type="ECO:0000313" key="3">
    <source>
        <dbReference type="EMBL" id="KAK2960784.1"/>
    </source>
</evidence>
<dbReference type="InterPro" id="IPR001841">
    <property type="entry name" value="Znf_RING"/>
</dbReference>
<evidence type="ECO:0000259" key="2">
    <source>
        <dbReference type="PROSITE" id="PS50089"/>
    </source>
</evidence>
<evidence type="ECO:0000313" key="4">
    <source>
        <dbReference type="Proteomes" id="UP001281761"/>
    </source>
</evidence>
<feature type="domain" description="RING-type" evidence="2">
    <location>
        <begin position="124"/>
        <end position="159"/>
    </location>
</feature>
<protein>
    <recommendedName>
        <fullName evidence="2">RING-type domain-containing protein</fullName>
    </recommendedName>
</protein>
<dbReference type="InterPro" id="IPR051826">
    <property type="entry name" value="E3_ubiquitin-ligase_domain"/>
</dbReference>
<keyword evidence="1" id="KW-0863">Zinc-finger</keyword>
<accession>A0ABQ9YAZ5</accession>
<dbReference type="SUPFAM" id="SSF57850">
    <property type="entry name" value="RING/U-box"/>
    <property type="match status" value="1"/>
</dbReference>
<gene>
    <name evidence="3" type="ORF">BLNAU_4181</name>
</gene>
<dbReference type="Gene3D" id="3.30.40.10">
    <property type="entry name" value="Zinc/RING finger domain, C3HC4 (zinc finger)"/>
    <property type="match status" value="1"/>
</dbReference>
<name>A0ABQ9YAZ5_9EUKA</name>
<dbReference type="EMBL" id="JARBJD010000020">
    <property type="protein sequence ID" value="KAK2960784.1"/>
    <property type="molecule type" value="Genomic_DNA"/>
</dbReference>
<dbReference type="Pfam" id="PF13639">
    <property type="entry name" value="zf-RING_2"/>
    <property type="match status" value="1"/>
</dbReference>
<dbReference type="PROSITE" id="PS50089">
    <property type="entry name" value="ZF_RING_2"/>
    <property type="match status" value="1"/>
</dbReference>
<keyword evidence="1" id="KW-0862">Zinc</keyword>